<reference evidence="2 3" key="1">
    <citation type="submission" date="2019-05" db="EMBL/GenBank/DDBJ databases">
        <title>Another draft genome of Portunus trituberculatus and its Hox gene families provides insights of decapod evolution.</title>
        <authorList>
            <person name="Jeong J.-H."/>
            <person name="Song I."/>
            <person name="Kim S."/>
            <person name="Choi T."/>
            <person name="Kim D."/>
            <person name="Ryu S."/>
            <person name="Kim W."/>
        </authorList>
    </citation>
    <scope>NUCLEOTIDE SEQUENCE [LARGE SCALE GENOMIC DNA]</scope>
    <source>
        <tissue evidence="2">Muscle</tissue>
    </source>
</reference>
<keyword evidence="3" id="KW-1185">Reference proteome</keyword>
<feature type="compositionally biased region" description="Basic and acidic residues" evidence="1">
    <location>
        <begin position="24"/>
        <end position="38"/>
    </location>
</feature>
<feature type="compositionally biased region" description="Polar residues" evidence="1">
    <location>
        <begin position="41"/>
        <end position="50"/>
    </location>
</feature>
<feature type="region of interest" description="Disordered" evidence="1">
    <location>
        <begin position="90"/>
        <end position="123"/>
    </location>
</feature>
<protein>
    <submittedName>
        <fullName evidence="2">Uncharacterized protein</fullName>
    </submittedName>
</protein>
<gene>
    <name evidence="2" type="ORF">E2C01_083361</name>
</gene>
<name>A0A5B7J3A2_PORTR</name>
<accession>A0A5B7J3A2</accession>
<evidence type="ECO:0000313" key="3">
    <source>
        <dbReference type="Proteomes" id="UP000324222"/>
    </source>
</evidence>
<feature type="compositionally biased region" description="Polar residues" evidence="1">
    <location>
        <begin position="1"/>
        <end position="10"/>
    </location>
</feature>
<feature type="region of interest" description="Disordered" evidence="1">
    <location>
        <begin position="1"/>
        <end position="57"/>
    </location>
</feature>
<evidence type="ECO:0000313" key="2">
    <source>
        <dbReference type="EMBL" id="MPC88456.1"/>
    </source>
</evidence>
<dbReference type="AlphaFoldDB" id="A0A5B7J3A2"/>
<comment type="caution">
    <text evidence="2">The sequence shown here is derived from an EMBL/GenBank/DDBJ whole genome shotgun (WGS) entry which is preliminary data.</text>
</comment>
<sequence>MHRTTLSQAEESLCSHEPASTRATEQRHFPNLHTEYKKVNQPYSEDQGSTGDREGGLNYADIKELCNTITTTTTVTTFEIDGAAMVVMARTPHGQTRTKPIEKEGGKNQGQRASPVPQFPAPG</sequence>
<organism evidence="2 3">
    <name type="scientific">Portunus trituberculatus</name>
    <name type="common">Swimming crab</name>
    <name type="synonym">Neptunus trituberculatus</name>
    <dbReference type="NCBI Taxonomy" id="210409"/>
    <lineage>
        <taxon>Eukaryota</taxon>
        <taxon>Metazoa</taxon>
        <taxon>Ecdysozoa</taxon>
        <taxon>Arthropoda</taxon>
        <taxon>Crustacea</taxon>
        <taxon>Multicrustacea</taxon>
        <taxon>Malacostraca</taxon>
        <taxon>Eumalacostraca</taxon>
        <taxon>Eucarida</taxon>
        <taxon>Decapoda</taxon>
        <taxon>Pleocyemata</taxon>
        <taxon>Brachyura</taxon>
        <taxon>Eubrachyura</taxon>
        <taxon>Portunoidea</taxon>
        <taxon>Portunidae</taxon>
        <taxon>Portuninae</taxon>
        <taxon>Portunus</taxon>
    </lineage>
</organism>
<proteinExistence type="predicted"/>
<evidence type="ECO:0000256" key="1">
    <source>
        <dbReference type="SAM" id="MobiDB-lite"/>
    </source>
</evidence>
<dbReference type="EMBL" id="VSRR010077844">
    <property type="protein sequence ID" value="MPC88456.1"/>
    <property type="molecule type" value="Genomic_DNA"/>
</dbReference>
<dbReference type="Proteomes" id="UP000324222">
    <property type="component" value="Unassembled WGS sequence"/>
</dbReference>